<keyword evidence="6 10" id="KW-0407">Ion channel</keyword>
<dbReference type="GO" id="GO:0046872">
    <property type="term" value="F:metal ion binding"/>
    <property type="evidence" value="ECO:0007669"/>
    <property type="project" value="UniProtKB-KW"/>
</dbReference>
<comment type="similarity">
    <text evidence="7 10">Belongs to the fluoride channel Fluc/FEX (TC 1.A.43) family.</text>
</comment>
<feature type="transmembrane region" description="Helical" evidence="10">
    <location>
        <begin position="61"/>
        <end position="81"/>
    </location>
</feature>
<evidence type="ECO:0000256" key="9">
    <source>
        <dbReference type="ARBA" id="ARBA00049940"/>
    </source>
</evidence>
<evidence type="ECO:0000256" key="6">
    <source>
        <dbReference type="ARBA" id="ARBA00023303"/>
    </source>
</evidence>
<dbReference type="Proteomes" id="UP000580891">
    <property type="component" value="Unassembled WGS sequence"/>
</dbReference>
<comment type="caution">
    <text evidence="11">The sequence shown here is derived from an EMBL/GenBank/DDBJ whole genome shotgun (WGS) entry which is preliminary data.</text>
</comment>
<evidence type="ECO:0000256" key="3">
    <source>
        <dbReference type="ARBA" id="ARBA00022692"/>
    </source>
</evidence>
<dbReference type="GO" id="GO:0062054">
    <property type="term" value="F:fluoride channel activity"/>
    <property type="evidence" value="ECO:0007669"/>
    <property type="project" value="UniProtKB-UniRule"/>
</dbReference>
<keyword evidence="12" id="KW-1185">Reference proteome</keyword>
<evidence type="ECO:0000256" key="8">
    <source>
        <dbReference type="ARBA" id="ARBA00035585"/>
    </source>
</evidence>
<comment type="subcellular location">
    <subcellularLocation>
        <location evidence="1 10">Cell membrane</location>
        <topology evidence="1 10">Multi-pass membrane protein</topology>
    </subcellularLocation>
</comment>
<comment type="function">
    <text evidence="9 10">Fluoride-specific ion channel. Important for reducing fluoride concentration in the cell, thus reducing its toxicity.</text>
</comment>
<evidence type="ECO:0000256" key="5">
    <source>
        <dbReference type="ARBA" id="ARBA00023136"/>
    </source>
</evidence>
<dbReference type="NCBIfam" id="TIGR00494">
    <property type="entry name" value="crcB"/>
    <property type="match status" value="1"/>
</dbReference>
<dbReference type="RefSeq" id="WP_181538021.1">
    <property type="nucleotide sequence ID" value="NZ_JACDUU010000006.1"/>
</dbReference>
<dbReference type="PANTHER" id="PTHR28259">
    <property type="entry name" value="FLUORIDE EXPORT PROTEIN 1-RELATED"/>
    <property type="match status" value="1"/>
</dbReference>
<proteinExistence type="inferred from homology"/>
<dbReference type="Pfam" id="PF02537">
    <property type="entry name" value="CRCB"/>
    <property type="match status" value="1"/>
</dbReference>
<comment type="activity regulation">
    <text evidence="10">Na(+) is not transported, but it plays an essential structural role and its presence is essential for fluoride channel function.</text>
</comment>
<dbReference type="EMBL" id="JACDUU010000006">
    <property type="protein sequence ID" value="MBA2872223.1"/>
    <property type="molecule type" value="Genomic_DNA"/>
</dbReference>
<sequence>MNVIAVGIGGFFGSVLRYCMGQWIPVHHGFPLPTLIINLLGCLFLGWFFTITLQKIKISPTLHLCIGTGFTGAFTTFSTFSVETVTLIKNNQVEMAILYVLLSVVGGIALAFSGIGLARINRSDKVKGKIAK</sequence>
<reference evidence="11 12" key="1">
    <citation type="submission" date="2020-07" db="EMBL/GenBank/DDBJ databases">
        <title>Genomic Encyclopedia of Type Strains, Phase IV (KMG-IV): sequencing the most valuable type-strain genomes for metagenomic binning, comparative biology and taxonomic classification.</title>
        <authorList>
            <person name="Goeker M."/>
        </authorList>
    </citation>
    <scope>NUCLEOTIDE SEQUENCE [LARGE SCALE GENOMIC DNA]</scope>
    <source>
        <strain evidence="11 12">DSM 25220</strain>
    </source>
</reference>
<evidence type="ECO:0000313" key="12">
    <source>
        <dbReference type="Proteomes" id="UP000580891"/>
    </source>
</evidence>
<evidence type="ECO:0000256" key="4">
    <source>
        <dbReference type="ARBA" id="ARBA00022989"/>
    </source>
</evidence>
<dbReference type="InterPro" id="IPR003691">
    <property type="entry name" value="FluC"/>
</dbReference>
<name>A0A7V9Z193_9BACL</name>
<keyword evidence="10" id="KW-0479">Metal-binding</keyword>
<dbReference type="GO" id="GO:0005886">
    <property type="term" value="C:plasma membrane"/>
    <property type="evidence" value="ECO:0007669"/>
    <property type="project" value="UniProtKB-SubCell"/>
</dbReference>
<keyword evidence="3 10" id="KW-0812">Transmembrane</keyword>
<keyword evidence="10" id="KW-0406">Ion transport</keyword>
<dbReference type="PANTHER" id="PTHR28259:SF1">
    <property type="entry name" value="FLUORIDE EXPORT PROTEIN 1-RELATED"/>
    <property type="match status" value="1"/>
</dbReference>
<protein>
    <recommendedName>
        <fullName evidence="10">Fluoride-specific ion channel FluC</fullName>
    </recommendedName>
</protein>
<feature type="transmembrane region" description="Helical" evidence="10">
    <location>
        <begin position="31"/>
        <end position="49"/>
    </location>
</feature>
<keyword evidence="5 10" id="KW-0472">Membrane</keyword>
<keyword evidence="2 10" id="KW-1003">Cell membrane</keyword>
<accession>A0A7V9Z193</accession>
<dbReference type="HAMAP" id="MF_00454">
    <property type="entry name" value="FluC"/>
    <property type="match status" value="1"/>
</dbReference>
<evidence type="ECO:0000256" key="10">
    <source>
        <dbReference type="HAMAP-Rule" id="MF_00454"/>
    </source>
</evidence>
<evidence type="ECO:0000256" key="1">
    <source>
        <dbReference type="ARBA" id="ARBA00004651"/>
    </source>
</evidence>
<keyword evidence="10" id="KW-0915">Sodium</keyword>
<feature type="binding site" evidence="10">
    <location>
        <position position="75"/>
    </location>
    <ligand>
        <name>Na(+)</name>
        <dbReference type="ChEBI" id="CHEBI:29101"/>
        <note>structural</note>
    </ligand>
</feature>
<evidence type="ECO:0000256" key="7">
    <source>
        <dbReference type="ARBA" id="ARBA00035120"/>
    </source>
</evidence>
<dbReference type="GO" id="GO:0140114">
    <property type="term" value="P:cellular detoxification of fluoride"/>
    <property type="evidence" value="ECO:0007669"/>
    <property type="project" value="UniProtKB-UniRule"/>
</dbReference>
<keyword evidence="4 10" id="KW-1133">Transmembrane helix</keyword>
<dbReference type="AlphaFoldDB" id="A0A7V9Z193"/>
<organism evidence="11 12">
    <name type="scientific">[Anoxybacillus] calidus</name>
    <dbReference type="NCBI Taxonomy" id="575178"/>
    <lineage>
        <taxon>Bacteria</taxon>
        <taxon>Bacillati</taxon>
        <taxon>Bacillota</taxon>
        <taxon>Bacilli</taxon>
        <taxon>Bacillales</taxon>
        <taxon>Anoxybacillaceae</taxon>
        <taxon>Paranoxybacillus</taxon>
    </lineage>
</organism>
<feature type="transmembrane region" description="Helical" evidence="10">
    <location>
        <begin position="96"/>
        <end position="118"/>
    </location>
</feature>
<feature type="binding site" evidence="10">
    <location>
        <position position="72"/>
    </location>
    <ligand>
        <name>Na(+)</name>
        <dbReference type="ChEBI" id="CHEBI:29101"/>
        <note>structural</note>
    </ligand>
</feature>
<comment type="catalytic activity">
    <reaction evidence="8">
        <text>fluoride(in) = fluoride(out)</text>
        <dbReference type="Rhea" id="RHEA:76159"/>
        <dbReference type="ChEBI" id="CHEBI:17051"/>
    </reaction>
    <physiologicalReaction direction="left-to-right" evidence="8">
        <dbReference type="Rhea" id="RHEA:76160"/>
    </physiologicalReaction>
</comment>
<keyword evidence="10" id="KW-0813">Transport</keyword>
<evidence type="ECO:0000256" key="2">
    <source>
        <dbReference type="ARBA" id="ARBA00022475"/>
    </source>
</evidence>
<gene>
    <name evidence="10" type="primary">fluC</name>
    <name evidence="10" type="synonym">crcB</name>
    <name evidence="11" type="ORF">HNQ85_002532</name>
</gene>
<evidence type="ECO:0000313" key="11">
    <source>
        <dbReference type="EMBL" id="MBA2872223.1"/>
    </source>
</evidence>